<keyword evidence="1" id="KW-0732">Signal</keyword>
<name>A0A969W979_9GAMM</name>
<accession>A0A969W979</accession>
<dbReference type="RefSeq" id="WP_168148279.1">
    <property type="nucleotide sequence ID" value="NZ_JAAVXB010000005.1"/>
</dbReference>
<feature type="chain" id="PRO_5037469773" evidence="1">
    <location>
        <begin position="21"/>
        <end position="102"/>
    </location>
</feature>
<protein>
    <submittedName>
        <fullName evidence="2">Uncharacterized protein</fullName>
    </submittedName>
</protein>
<comment type="caution">
    <text evidence="2">The sequence shown here is derived from an EMBL/GenBank/DDBJ whole genome shotgun (WGS) entry which is preliminary data.</text>
</comment>
<evidence type="ECO:0000313" key="2">
    <source>
        <dbReference type="EMBL" id="NKF22967.1"/>
    </source>
</evidence>
<evidence type="ECO:0000313" key="3">
    <source>
        <dbReference type="Proteomes" id="UP000653472"/>
    </source>
</evidence>
<dbReference type="EMBL" id="JAAVXB010000005">
    <property type="protein sequence ID" value="NKF22967.1"/>
    <property type="molecule type" value="Genomic_DNA"/>
</dbReference>
<feature type="signal peptide" evidence="1">
    <location>
        <begin position="1"/>
        <end position="20"/>
    </location>
</feature>
<dbReference type="AlphaFoldDB" id="A0A969W979"/>
<proteinExistence type="predicted"/>
<reference evidence="2" key="1">
    <citation type="submission" date="2020-03" db="EMBL/GenBank/DDBJ databases">
        <title>Solimonas marina sp. nov., isolated from deep seawater of the Pacific Ocean.</title>
        <authorList>
            <person name="Liu X."/>
            <person name="Lai Q."/>
            <person name="Sun F."/>
            <person name="Gai Y."/>
            <person name="Li G."/>
            <person name="Shao Z."/>
        </authorList>
    </citation>
    <scope>NUCLEOTIDE SEQUENCE</scope>
    <source>
        <strain evidence="2">C16B3</strain>
    </source>
</reference>
<dbReference type="Proteomes" id="UP000653472">
    <property type="component" value="Unassembled WGS sequence"/>
</dbReference>
<keyword evidence="3" id="KW-1185">Reference proteome</keyword>
<evidence type="ECO:0000256" key="1">
    <source>
        <dbReference type="SAM" id="SignalP"/>
    </source>
</evidence>
<organism evidence="2 3">
    <name type="scientific">Solimonas marina</name>
    <dbReference type="NCBI Taxonomy" id="2714601"/>
    <lineage>
        <taxon>Bacteria</taxon>
        <taxon>Pseudomonadati</taxon>
        <taxon>Pseudomonadota</taxon>
        <taxon>Gammaproteobacteria</taxon>
        <taxon>Nevskiales</taxon>
        <taxon>Nevskiaceae</taxon>
        <taxon>Solimonas</taxon>
    </lineage>
</organism>
<gene>
    <name evidence="2" type="ORF">G7Y82_11610</name>
</gene>
<sequence length="102" mass="11529">MSSYLSPVLIATVLMPFADADDPDAVGNDTAELIVQWGRARQHFQGTPKGRDIEQLWARRVELRDQWRAGRIARHAAAESFAEERRRILSKWAAEFAAEAAH</sequence>